<sequence>MRIRETVVYDSVQDPRVPDLSGDQLQVSASDHCLRARDQDQNDVISIFGFQKSNHVFITETVTDSPSPTPLPTDDDDHTGTIVGVVIPVFFILMILVGIYIYRRRGKVSYEQVY</sequence>
<proteinExistence type="predicted"/>
<reference evidence="1" key="1">
    <citation type="journal article" date="2012" name="Nature">
        <title>The oyster genome reveals stress adaptation and complexity of shell formation.</title>
        <authorList>
            <person name="Zhang G."/>
            <person name="Fang X."/>
            <person name="Guo X."/>
            <person name="Li L."/>
            <person name="Luo R."/>
            <person name="Xu F."/>
            <person name="Yang P."/>
            <person name="Zhang L."/>
            <person name="Wang X."/>
            <person name="Qi H."/>
            <person name="Xiong Z."/>
            <person name="Que H."/>
            <person name="Xie Y."/>
            <person name="Holland P.W."/>
            <person name="Paps J."/>
            <person name="Zhu Y."/>
            <person name="Wu F."/>
            <person name="Chen Y."/>
            <person name="Wang J."/>
            <person name="Peng C."/>
            <person name="Meng J."/>
            <person name="Yang L."/>
            <person name="Liu J."/>
            <person name="Wen B."/>
            <person name="Zhang N."/>
            <person name="Huang Z."/>
            <person name="Zhu Q."/>
            <person name="Feng Y."/>
            <person name="Mount A."/>
            <person name="Hedgecock D."/>
            <person name="Xu Z."/>
            <person name="Liu Y."/>
            <person name="Domazet-Loso T."/>
            <person name="Du Y."/>
            <person name="Sun X."/>
            <person name="Zhang S."/>
            <person name="Liu B."/>
            <person name="Cheng P."/>
            <person name="Jiang X."/>
            <person name="Li J."/>
            <person name="Fan D."/>
            <person name="Wang W."/>
            <person name="Fu W."/>
            <person name="Wang T."/>
            <person name="Wang B."/>
            <person name="Zhang J."/>
            <person name="Peng Z."/>
            <person name="Li Y."/>
            <person name="Li N."/>
            <person name="Wang J."/>
            <person name="Chen M."/>
            <person name="He Y."/>
            <person name="Tan F."/>
            <person name="Song X."/>
            <person name="Zheng Q."/>
            <person name="Huang R."/>
            <person name="Yang H."/>
            <person name="Du X."/>
            <person name="Chen L."/>
            <person name="Yang M."/>
            <person name="Gaffney P.M."/>
            <person name="Wang S."/>
            <person name="Luo L."/>
            <person name="She Z."/>
            <person name="Ming Y."/>
            <person name="Huang W."/>
            <person name="Zhang S."/>
            <person name="Huang B."/>
            <person name="Zhang Y."/>
            <person name="Qu T."/>
            <person name="Ni P."/>
            <person name="Miao G."/>
            <person name="Wang J."/>
            <person name="Wang Q."/>
            <person name="Steinberg C.E."/>
            <person name="Wang H."/>
            <person name="Li N."/>
            <person name="Qian L."/>
            <person name="Zhang G."/>
            <person name="Li Y."/>
            <person name="Yang H."/>
            <person name="Liu X."/>
            <person name="Wang J."/>
            <person name="Yin Y."/>
            <person name="Wang J."/>
        </authorList>
    </citation>
    <scope>NUCLEOTIDE SEQUENCE [LARGE SCALE GENOMIC DNA]</scope>
    <source>
        <strain evidence="1">05x7-T-G4-1.051#20</strain>
    </source>
</reference>
<name>K1PHA4_MAGGI</name>
<evidence type="ECO:0000313" key="1">
    <source>
        <dbReference type="EMBL" id="EKC23342.1"/>
    </source>
</evidence>
<dbReference type="EMBL" id="JH816630">
    <property type="protein sequence ID" value="EKC23342.1"/>
    <property type="molecule type" value="Genomic_DNA"/>
</dbReference>
<dbReference type="HOGENOM" id="CLU_2123415_0_0_1"/>
<protein>
    <submittedName>
        <fullName evidence="1">Uncharacterized protein</fullName>
    </submittedName>
</protein>
<accession>K1PHA4</accession>
<dbReference type="InParanoid" id="K1PHA4"/>
<dbReference type="AlphaFoldDB" id="K1PHA4"/>
<organism evidence="1">
    <name type="scientific">Magallana gigas</name>
    <name type="common">Pacific oyster</name>
    <name type="synonym">Crassostrea gigas</name>
    <dbReference type="NCBI Taxonomy" id="29159"/>
    <lineage>
        <taxon>Eukaryota</taxon>
        <taxon>Metazoa</taxon>
        <taxon>Spiralia</taxon>
        <taxon>Lophotrochozoa</taxon>
        <taxon>Mollusca</taxon>
        <taxon>Bivalvia</taxon>
        <taxon>Autobranchia</taxon>
        <taxon>Pteriomorphia</taxon>
        <taxon>Ostreida</taxon>
        <taxon>Ostreoidea</taxon>
        <taxon>Ostreidae</taxon>
        <taxon>Magallana</taxon>
    </lineage>
</organism>
<gene>
    <name evidence="1" type="ORF">CGI_10011311</name>
</gene>